<dbReference type="InterPro" id="IPR022398">
    <property type="entry name" value="Peptidase_S8_His-AS"/>
</dbReference>
<dbReference type="Proteomes" id="UP000288012">
    <property type="component" value="Unassembled WGS sequence"/>
</dbReference>
<evidence type="ECO:0000256" key="6">
    <source>
        <dbReference type="SAM" id="Phobius"/>
    </source>
</evidence>
<evidence type="ECO:0000256" key="4">
    <source>
        <dbReference type="ARBA" id="ARBA00022825"/>
    </source>
</evidence>
<keyword evidence="6" id="KW-0472">Membrane</keyword>
<feature type="active site" description="Charge relay system" evidence="5">
    <location>
        <position position="255"/>
    </location>
</feature>
<feature type="active site" description="Charge relay system" evidence="5">
    <location>
        <position position="211"/>
    </location>
</feature>
<dbReference type="SUPFAM" id="SSF49265">
    <property type="entry name" value="Fibronectin type III"/>
    <property type="match status" value="1"/>
</dbReference>
<accession>A0A3S0XUN4</accession>
<dbReference type="AlphaFoldDB" id="A0A3S0XUN4"/>
<feature type="transmembrane region" description="Helical" evidence="6">
    <location>
        <begin position="21"/>
        <end position="42"/>
    </location>
</feature>
<dbReference type="PRINTS" id="PR00723">
    <property type="entry name" value="SUBTILISIN"/>
</dbReference>
<comment type="caution">
    <text evidence="8">The sequence shown here is derived from an EMBL/GenBank/DDBJ whole genome shotgun (WGS) entry which is preliminary data.</text>
</comment>
<keyword evidence="6" id="KW-1133">Transmembrane helix</keyword>
<keyword evidence="6" id="KW-0812">Transmembrane</keyword>
<dbReference type="PROSITE" id="PS00137">
    <property type="entry name" value="SUBTILASE_HIS"/>
    <property type="match status" value="1"/>
</dbReference>
<gene>
    <name evidence="8" type="ORF">EKM59_01200</name>
</gene>
<dbReference type="PROSITE" id="PS51892">
    <property type="entry name" value="SUBTILASE"/>
    <property type="match status" value="1"/>
</dbReference>
<dbReference type="InterPro" id="IPR036116">
    <property type="entry name" value="FN3_sf"/>
</dbReference>
<keyword evidence="2 5" id="KW-0645">Protease</keyword>
<dbReference type="EMBL" id="RZGR01000002">
    <property type="protein sequence ID" value="RUQ91123.1"/>
    <property type="molecule type" value="Genomic_DNA"/>
</dbReference>
<dbReference type="PROSITE" id="PS50853">
    <property type="entry name" value="FN3"/>
    <property type="match status" value="1"/>
</dbReference>
<dbReference type="Gene3D" id="3.40.50.200">
    <property type="entry name" value="Peptidase S8/S53 domain"/>
    <property type="match status" value="1"/>
</dbReference>
<dbReference type="GO" id="GO:0006508">
    <property type="term" value="P:proteolysis"/>
    <property type="evidence" value="ECO:0007669"/>
    <property type="project" value="UniProtKB-KW"/>
</dbReference>
<dbReference type="PANTHER" id="PTHR43806">
    <property type="entry name" value="PEPTIDASE S8"/>
    <property type="match status" value="1"/>
</dbReference>
<proteinExistence type="inferred from homology"/>
<dbReference type="GO" id="GO:0004252">
    <property type="term" value="F:serine-type endopeptidase activity"/>
    <property type="evidence" value="ECO:0007669"/>
    <property type="project" value="UniProtKB-UniRule"/>
</dbReference>
<evidence type="ECO:0000256" key="2">
    <source>
        <dbReference type="ARBA" id="ARBA00022670"/>
    </source>
</evidence>
<dbReference type="InterPro" id="IPR050131">
    <property type="entry name" value="Peptidase_S8_subtilisin-like"/>
</dbReference>
<dbReference type="InterPro" id="IPR015500">
    <property type="entry name" value="Peptidase_S8_subtilisin-rel"/>
</dbReference>
<reference evidence="8 9" key="1">
    <citation type="submission" date="2018-12" db="EMBL/GenBank/DDBJ databases">
        <title>Legionella sp,whole genome shotgun sequence.</title>
        <authorList>
            <person name="Wu H."/>
        </authorList>
    </citation>
    <scope>NUCLEOTIDE SEQUENCE [LARGE SCALE GENOMIC DNA]</scope>
    <source>
        <strain evidence="9">km714</strain>
    </source>
</reference>
<keyword evidence="9" id="KW-1185">Reference proteome</keyword>
<feature type="domain" description="Fibronectin type-III" evidence="7">
    <location>
        <begin position="522"/>
        <end position="613"/>
    </location>
</feature>
<keyword evidence="4 5" id="KW-0720">Serine protease</keyword>
<dbReference type="PROSITE" id="PS00138">
    <property type="entry name" value="SUBTILASE_SER"/>
    <property type="match status" value="1"/>
</dbReference>
<dbReference type="PANTHER" id="PTHR43806:SF11">
    <property type="entry name" value="CEREVISIN-RELATED"/>
    <property type="match status" value="1"/>
</dbReference>
<dbReference type="InterPro" id="IPR036852">
    <property type="entry name" value="Peptidase_S8/S53_dom_sf"/>
</dbReference>
<feature type="active site" description="Charge relay system" evidence="5">
    <location>
        <position position="447"/>
    </location>
</feature>
<organism evidence="8 9">
    <name type="scientific">Legionella septentrionalis</name>
    <dbReference type="NCBI Taxonomy" id="2498109"/>
    <lineage>
        <taxon>Bacteria</taxon>
        <taxon>Pseudomonadati</taxon>
        <taxon>Pseudomonadota</taxon>
        <taxon>Gammaproteobacteria</taxon>
        <taxon>Legionellales</taxon>
        <taxon>Legionellaceae</taxon>
        <taxon>Legionella</taxon>
    </lineage>
</organism>
<dbReference type="SUPFAM" id="SSF52743">
    <property type="entry name" value="Subtilisin-like"/>
    <property type="match status" value="1"/>
</dbReference>
<protein>
    <recommendedName>
        <fullName evidence="7">Fibronectin type-III domain-containing protein</fullName>
    </recommendedName>
</protein>
<dbReference type="CDD" id="cd00063">
    <property type="entry name" value="FN3"/>
    <property type="match status" value="1"/>
</dbReference>
<dbReference type="Pfam" id="PF00082">
    <property type="entry name" value="Peptidase_S8"/>
    <property type="match status" value="1"/>
</dbReference>
<evidence type="ECO:0000256" key="5">
    <source>
        <dbReference type="PROSITE-ProRule" id="PRU01240"/>
    </source>
</evidence>
<evidence type="ECO:0000313" key="9">
    <source>
        <dbReference type="Proteomes" id="UP000288012"/>
    </source>
</evidence>
<evidence type="ECO:0000313" key="8">
    <source>
        <dbReference type="EMBL" id="RUQ91123.1"/>
    </source>
</evidence>
<sequence length="696" mass="74276">MLRITYCICLFSRERKMHRKASSLLYGILLFPLFFAAPLFALPLHKTPQCVLLGGEPSLIIKFKHYTSNLKTKKPLPQTILQKISLPGIKFVNAKTLSRGLYLVFFELDKKQDIANPPVQLKTLRKNCFTRESVQQLVNYLKKHPEVESVIPNFIIPHAATGLTGKSPFQQQILQIEAKQWNLMNPPGGVNIEEAWGITTGNPNAMIAVNDSGVVNNNSLNPNLVVGVHFFDGGETSVGAEQTCGPECSGELFSHGTAVAGVAAASGRLAYGERVYGVGPSLRILPVNQTTPIDDTARCNAAGLTAPCLLTVAADIINALAWVAGEPFTDLPTPPVQLVALNASYGIPNECEPLLQELIDQILAKNITVAAAAGNEDLNTETSFPANCRGVIATAATDVNGLRTYYSNFGNLVALAAPGGDPTVPGPNDGLIYTTGLNEYISIAGTSFASPHVAGVVALLYSIDPTLTPKRVRKLLTSTVSPFPPSSNPEKSCVGVKSCGAGILNAGNALQQAQSIAPALQWNANLTINLLSSNFATISWLPARWLPKRSTPIVYSVYLNGIPVPGCTDLLTFTCTLSNLAANTNYTVEVFASDYRKILSVSSGQKPLLAAPVLTQAVRNPLNKTVAFIYFSNFGTVQSGISYTVNGLPGASASFDAMHNRFVVSGVNTPRAVTISITSHFGIMQQSNSVTIPAIL</sequence>
<dbReference type="InterPro" id="IPR023828">
    <property type="entry name" value="Peptidase_S8_Ser-AS"/>
</dbReference>
<dbReference type="InterPro" id="IPR003961">
    <property type="entry name" value="FN3_dom"/>
</dbReference>
<dbReference type="InterPro" id="IPR000209">
    <property type="entry name" value="Peptidase_S8/S53_dom"/>
</dbReference>
<evidence type="ECO:0000259" key="7">
    <source>
        <dbReference type="PROSITE" id="PS50853"/>
    </source>
</evidence>
<comment type="similarity">
    <text evidence="1 5">Belongs to the peptidase S8 family.</text>
</comment>
<evidence type="ECO:0000256" key="3">
    <source>
        <dbReference type="ARBA" id="ARBA00022801"/>
    </source>
</evidence>
<evidence type="ECO:0000256" key="1">
    <source>
        <dbReference type="ARBA" id="ARBA00011073"/>
    </source>
</evidence>
<name>A0A3S0XUN4_9GAMM</name>
<keyword evidence="3 5" id="KW-0378">Hydrolase</keyword>